<evidence type="ECO:0000313" key="7">
    <source>
        <dbReference type="EMBL" id="REC50211.1"/>
    </source>
</evidence>
<organism evidence="7 8">
    <name type="scientific">Chryseobacterium pennipullorum</name>
    <dbReference type="NCBI Taxonomy" id="2258963"/>
    <lineage>
        <taxon>Bacteria</taxon>
        <taxon>Pseudomonadati</taxon>
        <taxon>Bacteroidota</taxon>
        <taxon>Flavobacteriia</taxon>
        <taxon>Flavobacteriales</taxon>
        <taxon>Weeksellaceae</taxon>
        <taxon>Chryseobacterium group</taxon>
        <taxon>Chryseobacterium</taxon>
    </lineage>
</organism>
<accession>A0A3D9B938</accession>
<reference evidence="7 8" key="1">
    <citation type="submission" date="2018-06" db="EMBL/GenBank/DDBJ databases">
        <title>Novel Chryseobacterium species.</title>
        <authorList>
            <person name="Newman J."/>
            <person name="Hugo C."/>
            <person name="Oosthuizen L."/>
            <person name="Charimba G."/>
        </authorList>
    </citation>
    <scope>NUCLEOTIDE SEQUENCE [LARGE SCALE GENOMIC DNA]</scope>
    <source>
        <strain evidence="7 8">7_F195</strain>
    </source>
</reference>
<keyword evidence="4" id="KW-0410">Iron transport</keyword>
<keyword evidence="5" id="KW-0732">Signal</keyword>
<dbReference type="EMBL" id="QNVV01000001">
    <property type="protein sequence ID" value="REC50211.1"/>
    <property type="molecule type" value="Genomic_DNA"/>
</dbReference>
<proteinExistence type="inferred from homology"/>
<evidence type="ECO:0000256" key="2">
    <source>
        <dbReference type="ARBA" id="ARBA00008814"/>
    </source>
</evidence>
<dbReference type="PANTHER" id="PTHR30532:SF28">
    <property type="entry name" value="PETROBACTIN-BINDING PROTEIN YCLQ"/>
    <property type="match status" value="1"/>
</dbReference>
<comment type="similarity">
    <text evidence="2">Belongs to the bacterial solute-binding protein 8 family.</text>
</comment>
<comment type="caution">
    <text evidence="7">The sequence shown here is derived from an EMBL/GenBank/DDBJ whole genome shotgun (WGS) entry which is preliminary data.</text>
</comment>
<dbReference type="Pfam" id="PF01497">
    <property type="entry name" value="Peripla_BP_2"/>
    <property type="match status" value="1"/>
</dbReference>
<dbReference type="Gene3D" id="3.40.50.1980">
    <property type="entry name" value="Nitrogenase molybdenum iron protein domain"/>
    <property type="match status" value="2"/>
</dbReference>
<dbReference type="AlphaFoldDB" id="A0A3D9B938"/>
<dbReference type="InterPro" id="IPR033870">
    <property type="entry name" value="FatB"/>
</dbReference>
<comment type="subcellular location">
    <subcellularLocation>
        <location evidence="1">Cell envelope</location>
    </subcellularLocation>
</comment>
<keyword evidence="8" id="KW-1185">Reference proteome</keyword>
<dbReference type="GO" id="GO:0030288">
    <property type="term" value="C:outer membrane-bounded periplasmic space"/>
    <property type="evidence" value="ECO:0007669"/>
    <property type="project" value="TreeGrafter"/>
</dbReference>
<dbReference type="InterPro" id="IPR002491">
    <property type="entry name" value="ABC_transptr_periplasmic_BD"/>
</dbReference>
<evidence type="ECO:0000256" key="1">
    <source>
        <dbReference type="ARBA" id="ARBA00004196"/>
    </source>
</evidence>
<dbReference type="OrthoDB" id="63946at2"/>
<keyword evidence="3" id="KW-0813">Transport</keyword>
<dbReference type="SUPFAM" id="SSF53807">
    <property type="entry name" value="Helical backbone' metal receptor"/>
    <property type="match status" value="1"/>
</dbReference>
<sequence length="309" mass="33979">MKKLSLVVAASAAFLFTQCKESSKNTASNNESVKIVHQLDTVSVVKNPQRMVVLDYSALENLDYIGAKVVGIPKSGLPSHLKKYGDDPSVTDLGNLVEVNIEKINELHPDVIIMGGRLRDSYAQMSKIAPTVLVEWDTKNPMGALNKNLDNLGALFNKKEEYTKGYKDLVEKGNKIRSKAEKADKKALIVLHNKGRMSAYGSGSRFGMIHDVLGVKEAATGLGVHLHGTSVSSEFVMDKNPDILFVIDRSDAIGDKALNKEEFENKLIKNTNAYKNGKIVYLNSSVWYLSGNGIESVNMMMDEVEKALD</sequence>
<name>A0A3D9B938_9FLAO</name>
<keyword evidence="4" id="KW-0408">Iron</keyword>
<dbReference type="CDD" id="cd01140">
    <property type="entry name" value="FatB"/>
    <property type="match status" value="1"/>
</dbReference>
<keyword evidence="4" id="KW-0406">Ion transport</keyword>
<dbReference type="RefSeq" id="WP_115926037.1">
    <property type="nucleotide sequence ID" value="NZ_QNVV01000001.1"/>
</dbReference>
<dbReference type="GO" id="GO:1901678">
    <property type="term" value="P:iron coordination entity transport"/>
    <property type="evidence" value="ECO:0007669"/>
    <property type="project" value="UniProtKB-ARBA"/>
</dbReference>
<evidence type="ECO:0000313" key="8">
    <source>
        <dbReference type="Proteomes" id="UP000256257"/>
    </source>
</evidence>
<protein>
    <submittedName>
        <fullName evidence="7">ABC transporter</fullName>
    </submittedName>
</protein>
<evidence type="ECO:0000256" key="4">
    <source>
        <dbReference type="ARBA" id="ARBA00022496"/>
    </source>
</evidence>
<evidence type="ECO:0000256" key="5">
    <source>
        <dbReference type="ARBA" id="ARBA00022729"/>
    </source>
</evidence>
<gene>
    <name evidence="7" type="ORF">DRF67_01375</name>
</gene>
<dbReference type="InterPro" id="IPR051313">
    <property type="entry name" value="Bact_iron-sidero_bind"/>
</dbReference>
<dbReference type="Proteomes" id="UP000256257">
    <property type="component" value="Unassembled WGS sequence"/>
</dbReference>
<evidence type="ECO:0000259" key="6">
    <source>
        <dbReference type="PROSITE" id="PS50983"/>
    </source>
</evidence>
<dbReference type="PANTHER" id="PTHR30532">
    <property type="entry name" value="IRON III DICITRATE-BINDING PERIPLASMIC PROTEIN"/>
    <property type="match status" value="1"/>
</dbReference>
<feature type="domain" description="Fe/B12 periplasmic-binding" evidence="6">
    <location>
        <begin position="50"/>
        <end position="309"/>
    </location>
</feature>
<evidence type="ECO:0000256" key="3">
    <source>
        <dbReference type="ARBA" id="ARBA00022448"/>
    </source>
</evidence>
<dbReference type="PROSITE" id="PS50983">
    <property type="entry name" value="FE_B12_PBP"/>
    <property type="match status" value="1"/>
</dbReference>